<reference evidence="1 2" key="1">
    <citation type="journal article" date="2011" name="Science">
        <title>The ecoresponsive genome of Daphnia pulex.</title>
        <authorList>
            <person name="Colbourne J.K."/>
            <person name="Pfrender M.E."/>
            <person name="Gilbert D."/>
            <person name="Thomas W.K."/>
            <person name="Tucker A."/>
            <person name="Oakley T.H."/>
            <person name="Tokishita S."/>
            <person name="Aerts A."/>
            <person name="Arnold G.J."/>
            <person name="Basu M.K."/>
            <person name="Bauer D.J."/>
            <person name="Caceres C.E."/>
            <person name="Carmel L."/>
            <person name="Casola C."/>
            <person name="Choi J.H."/>
            <person name="Detter J.C."/>
            <person name="Dong Q."/>
            <person name="Dusheyko S."/>
            <person name="Eads B.D."/>
            <person name="Frohlich T."/>
            <person name="Geiler-Samerotte K.A."/>
            <person name="Gerlach D."/>
            <person name="Hatcher P."/>
            <person name="Jogdeo S."/>
            <person name="Krijgsveld J."/>
            <person name="Kriventseva E.V."/>
            <person name="Kultz D."/>
            <person name="Laforsch C."/>
            <person name="Lindquist E."/>
            <person name="Lopez J."/>
            <person name="Manak J.R."/>
            <person name="Muller J."/>
            <person name="Pangilinan J."/>
            <person name="Patwardhan R.P."/>
            <person name="Pitluck S."/>
            <person name="Pritham E.J."/>
            <person name="Rechtsteiner A."/>
            <person name="Rho M."/>
            <person name="Rogozin I.B."/>
            <person name="Sakarya O."/>
            <person name="Salamov A."/>
            <person name="Schaack S."/>
            <person name="Shapiro H."/>
            <person name="Shiga Y."/>
            <person name="Skalitzky C."/>
            <person name="Smith Z."/>
            <person name="Souvorov A."/>
            <person name="Sung W."/>
            <person name="Tang Z."/>
            <person name="Tsuchiya D."/>
            <person name="Tu H."/>
            <person name="Vos H."/>
            <person name="Wang M."/>
            <person name="Wolf Y.I."/>
            <person name="Yamagata H."/>
            <person name="Yamada T."/>
            <person name="Ye Y."/>
            <person name="Shaw J.R."/>
            <person name="Andrews J."/>
            <person name="Crease T.J."/>
            <person name="Tang H."/>
            <person name="Lucas S.M."/>
            <person name="Robertson H.M."/>
            <person name="Bork P."/>
            <person name="Koonin E.V."/>
            <person name="Zdobnov E.M."/>
            <person name="Grigoriev I.V."/>
            <person name="Lynch M."/>
            <person name="Boore J.L."/>
        </authorList>
    </citation>
    <scope>NUCLEOTIDE SEQUENCE [LARGE SCALE GENOMIC DNA]</scope>
</reference>
<dbReference type="PhylomeDB" id="E9G8D3"/>
<protein>
    <submittedName>
        <fullName evidence="1">Uncharacterized protein</fullName>
    </submittedName>
</protein>
<dbReference type="AlphaFoldDB" id="E9G8D3"/>
<proteinExistence type="predicted"/>
<evidence type="ECO:0000313" key="2">
    <source>
        <dbReference type="Proteomes" id="UP000000305"/>
    </source>
</evidence>
<dbReference type="Proteomes" id="UP000000305">
    <property type="component" value="Unassembled WGS sequence"/>
</dbReference>
<dbReference type="HOGENOM" id="CLU_2401852_0_0_1"/>
<sequence>MWSKASTLFLCGTLESFGPGMDILEPTLAFVHNQRSASSLSSRRNAEETSRRWTPKHLRYLQNVSEDHHLLLAEVTDVSDYLQLLWHSISGEH</sequence>
<dbReference type="EMBL" id="GL732535">
    <property type="protein sequence ID" value="EFX84293.1"/>
    <property type="molecule type" value="Genomic_DNA"/>
</dbReference>
<name>E9G8D3_DAPPU</name>
<organism evidence="1 2">
    <name type="scientific">Daphnia pulex</name>
    <name type="common">Water flea</name>
    <dbReference type="NCBI Taxonomy" id="6669"/>
    <lineage>
        <taxon>Eukaryota</taxon>
        <taxon>Metazoa</taxon>
        <taxon>Ecdysozoa</taxon>
        <taxon>Arthropoda</taxon>
        <taxon>Crustacea</taxon>
        <taxon>Branchiopoda</taxon>
        <taxon>Diplostraca</taxon>
        <taxon>Cladocera</taxon>
        <taxon>Anomopoda</taxon>
        <taxon>Daphniidae</taxon>
        <taxon>Daphnia</taxon>
    </lineage>
</organism>
<gene>
    <name evidence="1" type="ORF">DAPPUDRAFT_239113</name>
</gene>
<dbReference type="KEGG" id="dpx:DAPPUDRAFT_239113"/>
<keyword evidence="2" id="KW-1185">Reference proteome</keyword>
<dbReference type="InParanoid" id="E9G8D3"/>
<evidence type="ECO:0000313" key="1">
    <source>
        <dbReference type="EMBL" id="EFX84293.1"/>
    </source>
</evidence>
<accession>E9G8D3</accession>